<name>A0A6C0Y7S8_9GAMM</name>
<protein>
    <submittedName>
        <fullName evidence="1">Uncharacterized protein</fullName>
    </submittedName>
</protein>
<keyword evidence="1" id="KW-0614">Plasmid</keyword>
<evidence type="ECO:0000313" key="1">
    <source>
        <dbReference type="EMBL" id="QIC71922.1"/>
    </source>
</evidence>
<dbReference type="Proteomes" id="UP000503440">
    <property type="component" value="Plasmid pB18-1"/>
</dbReference>
<evidence type="ECO:0000313" key="2">
    <source>
        <dbReference type="Proteomes" id="UP000503440"/>
    </source>
</evidence>
<gene>
    <name evidence="1" type="ORF">FSC09_15800</name>
</gene>
<organism evidence="1 2">
    <name type="scientific">Acinetobacter indicus</name>
    <dbReference type="NCBI Taxonomy" id="756892"/>
    <lineage>
        <taxon>Bacteria</taxon>
        <taxon>Pseudomonadati</taxon>
        <taxon>Pseudomonadota</taxon>
        <taxon>Gammaproteobacteria</taxon>
        <taxon>Moraxellales</taxon>
        <taxon>Moraxellaceae</taxon>
        <taxon>Acinetobacter</taxon>
    </lineage>
</organism>
<proteinExistence type="predicted"/>
<accession>A0A6C0Y7S8</accession>
<dbReference type="AlphaFoldDB" id="A0A6C0Y7S8"/>
<geneLocation type="plasmid" evidence="2">
    <name>pb18-1</name>
</geneLocation>
<dbReference type="EMBL" id="CP044456">
    <property type="protein sequence ID" value="QIC71922.1"/>
    <property type="molecule type" value="Genomic_DNA"/>
</dbReference>
<reference evidence="1 2" key="1">
    <citation type="submission" date="2019-09" db="EMBL/GenBank/DDBJ databases">
        <title>Non-baumannii Acinetobacter spp. carrying blaNDM-1 isolated in China.</title>
        <authorList>
            <person name="Cui C."/>
            <person name="Chen C."/>
            <person name="Sun J."/>
            <person name="Liu Y."/>
        </authorList>
    </citation>
    <scope>NUCLEOTIDE SEQUENCE [LARGE SCALE GENOMIC DNA]</scope>
    <source>
        <strain evidence="1 2">B18</strain>
        <plasmid evidence="2">pb18-1</plasmid>
    </source>
</reference>
<sequence>MTEEFEEVVFVTDDRDKPEDERMSLRIIQGGNQDWYVSVAPVNEGAINGVRICTSGGAITSHPGLVSAIADAYTALHNAKHGIREHLPSRQELNDELEAWRRKFPGYEFDGLSLREKFEE</sequence>